<organism evidence="2 3">
    <name type="scientific">Panicum virgatum</name>
    <name type="common">Blackwell switchgrass</name>
    <dbReference type="NCBI Taxonomy" id="38727"/>
    <lineage>
        <taxon>Eukaryota</taxon>
        <taxon>Viridiplantae</taxon>
        <taxon>Streptophyta</taxon>
        <taxon>Embryophyta</taxon>
        <taxon>Tracheophyta</taxon>
        <taxon>Spermatophyta</taxon>
        <taxon>Magnoliopsida</taxon>
        <taxon>Liliopsida</taxon>
        <taxon>Poales</taxon>
        <taxon>Poaceae</taxon>
        <taxon>PACMAD clade</taxon>
        <taxon>Panicoideae</taxon>
        <taxon>Panicodae</taxon>
        <taxon>Paniceae</taxon>
        <taxon>Panicinae</taxon>
        <taxon>Panicum</taxon>
        <taxon>Panicum sect. Hiantes</taxon>
    </lineage>
</organism>
<dbReference type="AlphaFoldDB" id="A0A8T0VUE7"/>
<dbReference type="OrthoDB" id="2014278at2759"/>
<dbReference type="Pfam" id="PF05056">
    <property type="entry name" value="DUF674"/>
    <property type="match status" value="1"/>
</dbReference>
<protein>
    <submittedName>
        <fullName evidence="2">Uncharacterized protein</fullName>
    </submittedName>
</protein>
<sequence>MATASTTMPTTALTMKLLIDSSPQRQRVVFAEAGKDTIDFLFSLLAIPAGTAVKLLGKDQSMVGCMENLYSSAEKLDDPYVQPNVAKDAILCTTMAFPAAARPNSFLFRLPEPVSAPKKFYNCTTGWYECRRKVTDVYGTPCPNCRSGMVTEANLLSPVAQGEAKKGFVQGGMVTYMVTDDLVISPMSNVSTIALLNACAVRDLGTLQDRTVQIGYKEGLEILKASVQSKTVLTDVFIGKKPPSLGNGGASATLSNGRRRESLTWRA</sequence>
<feature type="region of interest" description="Disordered" evidence="1">
    <location>
        <begin position="248"/>
        <end position="267"/>
    </location>
</feature>
<feature type="compositionally biased region" description="Basic and acidic residues" evidence="1">
    <location>
        <begin position="258"/>
        <end position="267"/>
    </location>
</feature>
<evidence type="ECO:0000313" key="2">
    <source>
        <dbReference type="EMBL" id="KAG2639792.1"/>
    </source>
</evidence>
<evidence type="ECO:0000313" key="3">
    <source>
        <dbReference type="Proteomes" id="UP000823388"/>
    </source>
</evidence>
<dbReference type="PANTHER" id="PTHR33103">
    <property type="entry name" value="OS01G0153900 PROTEIN"/>
    <property type="match status" value="1"/>
</dbReference>
<evidence type="ECO:0000256" key="1">
    <source>
        <dbReference type="SAM" id="MobiDB-lite"/>
    </source>
</evidence>
<gene>
    <name evidence="2" type="ORF">PVAP13_2KG026716</name>
</gene>
<comment type="caution">
    <text evidence="2">The sequence shown here is derived from an EMBL/GenBank/DDBJ whole genome shotgun (WGS) entry which is preliminary data.</text>
</comment>
<dbReference type="InterPro" id="IPR007750">
    <property type="entry name" value="DUF674"/>
</dbReference>
<accession>A0A8T0VUE7</accession>
<dbReference type="EMBL" id="CM029039">
    <property type="protein sequence ID" value="KAG2639792.1"/>
    <property type="molecule type" value="Genomic_DNA"/>
</dbReference>
<keyword evidence="3" id="KW-1185">Reference proteome</keyword>
<dbReference type="Proteomes" id="UP000823388">
    <property type="component" value="Chromosome 2K"/>
</dbReference>
<dbReference type="PANTHER" id="PTHR33103:SF19">
    <property type="entry name" value="OS09G0544700 PROTEIN"/>
    <property type="match status" value="1"/>
</dbReference>
<reference evidence="2" key="1">
    <citation type="submission" date="2020-05" db="EMBL/GenBank/DDBJ databases">
        <title>WGS assembly of Panicum virgatum.</title>
        <authorList>
            <person name="Lovell J.T."/>
            <person name="Jenkins J."/>
            <person name="Shu S."/>
            <person name="Juenger T.E."/>
            <person name="Schmutz J."/>
        </authorList>
    </citation>
    <scope>NUCLEOTIDE SEQUENCE</scope>
    <source>
        <strain evidence="2">AP13</strain>
    </source>
</reference>
<proteinExistence type="predicted"/>
<name>A0A8T0VUE7_PANVG</name>